<evidence type="ECO:0000256" key="5">
    <source>
        <dbReference type="ARBA" id="ARBA00023136"/>
    </source>
</evidence>
<dbReference type="Pfam" id="PF00672">
    <property type="entry name" value="HAMP"/>
    <property type="match status" value="1"/>
</dbReference>
<keyword evidence="4" id="KW-0808">Transferase</keyword>
<keyword evidence="2" id="KW-1003">Cell membrane</keyword>
<evidence type="ECO:0000256" key="2">
    <source>
        <dbReference type="ARBA" id="ARBA00022475"/>
    </source>
</evidence>
<organism evidence="8 9">
    <name type="scientific">Paenibacillus lignilyticus</name>
    <dbReference type="NCBI Taxonomy" id="1172615"/>
    <lineage>
        <taxon>Bacteria</taxon>
        <taxon>Bacillati</taxon>
        <taxon>Bacillota</taxon>
        <taxon>Bacilli</taxon>
        <taxon>Bacillales</taxon>
        <taxon>Paenibacillaceae</taxon>
        <taxon>Paenibacillus</taxon>
    </lineage>
</organism>
<keyword evidence="9" id="KW-1185">Reference proteome</keyword>
<dbReference type="InterPro" id="IPR050640">
    <property type="entry name" value="Bact_2-comp_sensor_kinase"/>
</dbReference>
<dbReference type="EMBL" id="JAGKSP010000013">
    <property type="protein sequence ID" value="MBP3965887.1"/>
    <property type="molecule type" value="Genomic_DNA"/>
</dbReference>
<feature type="transmembrane region" description="Helical" evidence="6">
    <location>
        <begin position="290"/>
        <end position="310"/>
    </location>
</feature>
<keyword evidence="6" id="KW-1133">Transmembrane helix</keyword>
<dbReference type="PANTHER" id="PTHR34220:SF7">
    <property type="entry name" value="SENSOR HISTIDINE KINASE YPDA"/>
    <property type="match status" value="1"/>
</dbReference>
<dbReference type="InterPro" id="IPR036890">
    <property type="entry name" value="HATPase_C_sf"/>
</dbReference>
<evidence type="ECO:0000313" key="9">
    <source>
        <dbReference type="Proteomes" id="UP000673394"/>
    </source>
</evidence>
<gene>
    <name evidence="8" type="ORF">I8J30_24505</name>
</gene>
<evidence type="ECO:0000256" key="4">
    <source>
        <dbReference type="ARBA" id="ARBA00022679"/>
    </source>
</evidence>
<protein>
    <submittedName>
        <fullName evidence="8">Histidine kinase</fullName>
    </submittedName>
</protein>
<proteinExistence type="predicted"/>
<dbReference type="CDD" id="cd06225">
    <property type="entry name" value="HAMP"/>
    <property type="match status" value="1"/>
</dbReference>
<dbReference type="InterPro" id="IPR010559">
    <property type="entry name" value="Sig_transdc_His_kin_internal"/>
</dbReference>
<feature type="transmembrane region" description="Helical" evidence="6">
    <location>
        <begin position="12"/>
        <end position="35"/>
    </location>
</feature>
<dbReference type="Gene3D" id="6.10.340.10">
    <property type="match status" value="1"/>
</dbReference>
<accession>A0ABS5CJ77</accession>
<dbReference type="RefSeq" id="WP_210662645.1">
    <property type="nucleotide sequence ID" value="NZ_JAGKSP010000013.1"/>
</dbReference>
<comment type="subcellular location">
    <subcellularLocation>
        <location evidence="1">Cell membrane</location>
        <topology evidence="1">Multi-pass membrane protein</topology>
    </subcellularLocation>
</comment>
<dbReference type="PROSITE" id="PS50885">
    <property type="entry name" value="HAMP"/>
    <property type="match status" value="1"/>
</dbReference>
<dbReference type="SUPFAM" id="SSF55874">
    <property type="entry name" value="ATPase domain of HSP90 chaperone/DNA topoisomerase II/histidine kinase"/>
    <property type="match status" value="1"/>
</dbReference>
<comment type="caution">
    <text evidence="8">The sequence shown here is derived from an EMBL/GenBank/DDBJ whole genome shotgun (WGS) entry which is preliminary data.</text>
</comment>
<reference evidence="8 9" key="1">
    <citation type="submission" date="2021-04" db="EMBL/GenBank/DDBJ databases">
        <title>Paenibacillus sp. DLE-14 whole genome sequence.</title>
        <authorList>
            <person name="Ham Y.J."/>
        </authorList>
    </citation>
    <scope>NUCLEOTIDE SEQUENCE [LARGE SCALE GENOMIC DNA]</scope>
    <source>
        <strain evidence="8 9">DLE-14</strain>
    </source>
</reference>
<name>A0ABS5CJ77_9BACL</name>
<evidence type="ECO:0000313" key="8">
    <source>
        <dbReference type="EMBL" id="MBP3965887.1"/>
    </source>
</evidence>
<keyword evidence="8" id="KW-0418">Kinase</keyword>
<dbReference type="PANTHER" id="PTHR34220">
    <property type="entry name" value="SENSOR HISTIDINE KINASE YPDA"/>
    <property type="match status" value="1"/>
</dbReference>
<feature type="domain" description="HAMP" evidence="7">
    <location>
        <begin position="311"/>
        <end position="363"/>
    </location>
</feature>
<sequence>MSIFKAPFKAGIFTKLLLSFLVVIIPIFSISIFIIQSAEENMREELSQSVLTNVHFYMSSFESEMARIIQINKELIFNEDFLKIRTIAADMDDYTRVQTILKVKDRLNLLKTSSLYVDNVKVYIPSMERGIFSNSYDNHIPSDELNALKMSGRTGSKITYWEKGLFLSEVYPDPFQKLPLTIALGVDLSTKKIQETLRQIVDMDGAGASFINVQQNWTFSDGKNDQISPELRKFLNNPAISGRPSDQGNINMNGMNYLITYEYSKLLDTYLVVYIPADEVLGPLDTYRKFLWLLSILSTIIIVAFSYWIFRLIHRPLKRLVTSFRRVEKGDLQVEIDHNYSDEFKYLYGQFNAMVSQLHKLIGEVYEERIRSQQAELKQLQSQINPHFLYNSFFMLQGLVRMRNIETAEQLIQHLGDYFKFITRTGNETVTLDQEVHHSKAFTEIQTLRFSRQIRVEWEELPEAFQKVPVPRLILQPVIENAYVHGLEDKVSNGLLSIRFEIEDEDLLIKVEDNGENISEAGLDDLRNRIQSHVLEKESTGILNVHRRLKLRYGEQYGLSVSRGAEGGVRVEMRLSAKGVEKIV</sequence>
<evidence type="ECO:0000256" key="1">
    <source>
        <dbReference type="ARBA" id="ARBA00004651"/>
    </source>
</evidence>
<dbReference type="GO" id="GO:0016301">
    <property type="term" value="F:kinase activity"/>
    <property type="evidence" value="ECO:0007669"/>
    <property type="project" value="UniProtKB-KW"/>
</dbReference>
<evidence type="ECO:0000256" key="3">
    <source>
        <dbReference type="ARBA" id="ARBA00022553"/>
    </source>
</evidence>
<evidence type="ECO:0000259" key="7">
    <source>
        <dbReference type="PROSITE" id="PS50885"/>
    </source>
</evidence>
<dbReference type="Gene3D" id="3.30.565.10">
    <property type="entry name" value="Histidine kinase-like ATPase, C-terminal domain"/>
    <property type="match status" value="1"/>
</dbReference>
<dbReference type="Proteomes" id="UP000673394">
    <property type="component" value="Unassembled WGS sequence"/>
</dbReference>
<dbReference type="SUPFAM" id="SSF158472">
    <property type="entry name" value="HAMP domain-like"/>
    <property type="match status" value="1"/>
</dbReference>
<evidence type="ECO:0000256" key="6">
    <source>
        <dbReference type="SAM" id="Phobius"/>
    </source>
</evidence>
<keyword evidence="3" id="KW-0597">Phosphoprotein</keyword>
<keyword evidence="5 6" id="KW-0472">Membrane</keyword>
<keyword evidence="6" id="KW-0812">Transmembrane</keyword>
<dbReference type="SMART" id="SM00304">
    <property type="entry name" value="HAMP"/>
    <property type="match status" value="1"/>
</dbReference>
<dbReference type="InterPro" id="IPR003660">
    <property type="entry name" value="HAMP_dom"/>
</dbReference>
<dbReference type="Pfam" id="PF06580">
    <property type="entry name" value="His_kinase"/>
    <property type="match status" value="1"/>
</dbReference>